<dbReference type="EMBL" id="DF238795">
    <property type="protein sequence ID" value="GAC95439.1"/>
    <property type="molecule type" value="Genomic_DNA"/>
</dbReference>
<feature type="region of interest" description="Disordered" evidence="1">
    <location>
        <begin position="552"/>
        <end position="572"/>
    </location>
</feature>
<feature type="compositionally biased region" description="Polar residues" evidence="1">
    <location>
        <begin position="941"/>
        <end position="960"/>
    </location>
</feature>
<gene>
    <name evidence="2" type="ORF">PHSY_003015</name>
</gene>
<evidence type="ECO:0000313" key="2">
    <source>
        <dbReference type="EMBL" id="GAC95439.1"/>
    </source>
</evidence>
<sequence length="1030" mass="109475">MFFDNIGIDLHFVYEAEANSADAGPTFSAYHNAAQCTTNDGKTWVGAFLLNEQSRVLDKYKWPGGVPAETVNTAQTEHIVLESVHNHEQTRYLARVWRSPTVLKNTGAREEADVVVMRVLERCLPGNQPAIIFESRPYIFYSWQSSIWIDAGLIDQLPACDISFHVERPSVKQTITANFKYQPSVETPARFQGVPSLPCNQVDPRIVKEGTQDDRELKQLVQTYIHSHRFAVAALAPALARAQPLPSPSLDNNQTTSSSFVAPSAKVASNTFQTLLAGSNAASVSPPSDQSASVVADSLFSTQTSPSGNRSPPLISRAWYALTNAASCIAPGNTSSAATSAPSIPAEMTEHDRDPLKGHNHTSNVQSCNLHAKHSAQGSGEEDESAGDGGAQLAAQINELVNEICNTISDADDNEGSSPWRDVPRVDKSTQSEERSQVLGVSHDNGSKASEGESARGSESLVVSGGPNAPSILADNSDSLDNVAQSAPSDNIPPSAYHGSADDIEMGDATRDTPQGAEAVFGSNTSGTSNSTASAMDMQGIPTIHSNATVVSTSHAAPAAESQPATAEATADDDVPFVSSSEAIPVDQVGAILSSADSDAPLAQLRTASAQGSVNGSMVLAPPARSRFGSISRASGSMLTRRAGSRSIGSPAPSTRSRRSEFVPGTQRYNQALEYLMDMVSNDKLKDDQRCLSLAEQRAKDTEIYERARHQYEEEITANNLQMQTARAAVELKRDTIRLLRGQYRSEIGDARFRAKIGEATRIGNERRGRSRSRSASASVAGRQMTAPPSIVPASRIKRERIDLTVDGEADVSAGDANTRAHSLARSSQGSRSQATALKLGDISDLMRPPSVVPKRSASMFGGYAGSSAGTATSARPRSAPGNVAGQINGWIKAAQRSRAASRAPTPAPDSMQSNRVPFASRGNAMTPIEVFDDDAPSTRAGGNSQRRQLTSRAPSIASQRSHHSKRSSGRQIRAGSVAAAAIPVGEDDDQTVVSDGDSGEENEEPLFLGERQQRHASVATSRFSELLGP</sequence>
<feature type="compositionally biased region" description="Low complexity" evidence="1">
    <location>
        <begin position="334"/>
        <end position="346"/>
    </location>
</feature>
<feature type="compositionally biased region" description="Low complexity" evidence="1">
    <location>
        <begin position="894"/>
        <end position="911"/>
    </location>
</feature>
<keyword evidence="3" id="KW-1185">Reference proteome</keyword>
<dbReference type="Proteomes" id="UP000014071">
    <property type="component" value="Unassembled WGS sequence"/>
</dbReference>
<name>R9P2G0_PSEHS</name>
<dbReference type="RefSeq" id="XP_012189026.1">
    <property type="nucleotide sequence ID" value="XM_012333636.1"/>
</dbReference>
<feature type="compositionally biased region" description="Polar residues" evidence="1">
    <location>
        <begin position="825"/>
        <end position="835"/>
    </location>
</feature>
<feature type="region of interest" description="Disordered" evidence="1">
    <location>
        <begin position="765"/>
        <end position="788"/>
    </location>
</feature>
<feature type="compositionally biased region" description="Low complexity" evidence="1">
    <location>
        <begin position="556"/>
        <end position="569"/>
    </location>
</feature>
<feature type="region of interest" description="Disordered" evidence="1">
    <location>
        <begin position="894"/>
        <end position="1030"/>
    </location>
</feature>
<proteinExistence type="predicted"/>
<feature type="compositionally biased region" description="Basic and acidic residues" evidence="1">
    <location>
        <begin position="348"/>
        <end position="357"/>
    </location>
</feature>
<dbReference type="HOGENOM" id="CLU_294419_0_0_1"/>
<protein>
    <submittedName>
        <fullName evidence="2">Uncharacterized protein</fullName>
    </submittedName>
</protein>
<feature type="region of interest" description="Disordered" evidence="1">
    <location>
        <begin position="409"/>
        <end position="497"/>
    </location>
</feature>
<evidence type="ECO:0000256" key="1">
    <source>
        <dbReference type="SAM" id="MobiDB-lite"/>
    </source>
</evidence>
<reference evidence="3" key="1">
    <citation type="journal article" date="2013" name="Genome Announc.">
        <title>Draft genome sequence of the basidiomycetous yeast-like fungus Pseudozyma hubeiensis SY62, which produces an abundant amount of the biosurfactant mannosylerythritol lipids.</title>
        <authorList>
            <person name="Konishi M."/>
            <person name="Hatada Y."/>
            <person name="Horiuchi J."/>
        </authorList>
    </citation>
    <scope>NUCLEOTIDE SEQUENCE [LARGE SCALE GENOMIC DNA]</scope>
    <source>
        <strain evidence="3">SY62</strain>
    </source>
</reference>
<evidence type="ECO:0000313" key="3">
    <source>
        <dbReference type="Proteomes" id="UP000014071"/>
    </source>
</evidence>
<feature type="compositionally biased region" description="Basic and acidic residues" evidence="1">
    <location>
        <begin position="422"/>
        <end position="436"/>
    </location>
</feature>
<feature type="region of interest" description="Disordered" evidence="1">
    <location>
        <begin position="813"/>
        <end position="835"/>
    </location>
</feature>
<feature type="region of interest" description="Disordered" evidence="1">
    <location>
        <begin position="332"/>
        <end position="364"/>
    </location>
</feature>
<dbReference type="AlphaFoldDB" id="R9P2G0"/>
<dbReference type="GeneID" id="24108305"/>
<accession>R9P2G0</accession>
<organism evidence="2 3">
    <name type="scientific">Pseudozyma hubeiensis (strain SY62)</name>
    <name type="common">Yeast</name>
    <dbReference type="NCBI Taxonomy" id="1305764"/>
    <lineage>
        <taxon>Eukaryota</taxon>
        <taxon>Fungi</taxon>
        <taxon>Dikarya</taxon>
        <taxon>Basidiomycota</taxon>
        <taxon>Ustilaginomycotina</taxon>
        <taxon>Ustilaginomycetes</taxon>
        <taxon>Ustilaginales</taxon>
        <taxon>Ustilaginaceae</taxon>
        <taxon>Pseudozyma</taxon>
    </lineage>
</organism>
<dbReference type="eggNOG" id="ENOG502RDZJ">
    <property type="taxonomic scope" value="Eukaryota"/>
</dbReference>
<feature type="region of interest" description="Disordered" evidence="1">
    <location>
        <begin position="639"/>
        <end position="664"/>
    </location>
</feature>
<feature type="compositionally biased region" description="Polar residues" evidence="1">
    <location>
        <begin position="474"/>
        <end position="489"/>
    </location>
</feature>
<dbReference type="OrthoDB" id="2554259at2759"/>
<feature type="compositionally biased region" description="Low complexity" evidence="1">
    <location>
        <begin position="774"/>
        <end position="783"/>
    </location>
</feature>